<reference evidence="1 2" key="5">
    <citation type="journal article" date="2010" name="Appl. Environ. Microbiol.">
        <title>phrR-like gene praR of Azorhizobium caulinodans ORS571 is essential for symbiosis with Sesbania rostrata and is involved in expression of reb genes.</title>
        <authorList>
            <person name="Akiba N."/>
            <person name="Aono T."/>
            <person name="Toyazaki H."/>
            <person name="Sato S."/>
            <person name="Oyaizu H."/>
        </authorList>
    </citation>
    <scope>NUCLEOTIDE SEQUENCE [LARGE SCALE GENOMIC DNA]</scope>
    <source>
        <strain evidence="2">ATCC 43989 / DSM 5975 / JCM 20966 / LMG 6465 / NBRC 14845 / NCIMB 13405 / ORS 571</strain>
    </source>
</reference>
<reference evidence="1 2" key="6">
    <citation type="journal article" date="2011" name="Appl. Environ. Microbiol.">
        <title>Involvement of the azorhizobial chromosome partition gene (parA) in the onset of bacteroid differentiation during Sesbania rostrata stem nodule development.</title>
        <authorList>
            <person name="Liu CT."/>
            <person name="Lee KB."/>
            <person name="Wang YS."/>
            <person name="Peng MH."/>
            <person name="Lee KT."/>
            <person name="Suzuki S."/>
            <person name="Suzuki T."/>
            <person name="Oyaizu H."/>
        </authorList>
    </citation>
    <scope>NUCLEOTIDE SEQUENCE [LARGE SCALE GENOMIC DNA]</scope>
    <source>
        <strain evidence="2">ATCC 43989 / DSM 5975 / JCM 20966 / LMG 6465 / NBRC 14845 / NCIMB 13405 / ORS 571</strain>
    </source>
</reference>
<protein>
    <recommendedName>
        <fullName evidence="3">DUF4865 domain-containing protein</fullName>
    </recommendedName>
</protein>
<dbReference type="STRING" id="438753.AZC_3700"/>
<organism evidence="1 2">
    <name type="scientific">Azorhizobium caulinodans (strain ATCC 43989 / DSM 5975 / JCM 20966 / LMG 6465 / NBRC 14845 / NCIMB 13405 / ORS 571)</name>
    <dbReference type="NCBI Taxonomy" id="438753"/>
    <lineage>
        <taxon>Bacteria</taxon>
        <taxon>Pseudomonadati</taxon>
        <taxon>Pseudomonadota</taxon>
        <taxon>Alphaproteobacteria</taxon>
        <taxon>Hyphomicrobiales</taxon>
        <taxon>Xanthobacteraceae</taxon>
        <taxon>Azorhizobium</taxon>
    </lineage>
</organism>
<accession>A8IN40</accession>
<dbReference type="Pfam" id="PF16157">
    <property type="entry name" value="DUF4865"/>
    <property type="match status" value="1"/>
</dbReference>
<reference evidence="1 2" key="3">
    <citation type="journal article" date="2008" name="BMC Genomics">
        <title>The genome of the versatile nitrogen fixer Azorhizobium caulinodans ORS571.</title>
        <authorList>
            <person name="Lee KB."/>
            <person name="Backer P.D."/>
            <person name="Aono T."/>
            <person name="Liu CT."/>
            <person name="Suzuki S."/>
            <person name="Suzuki T."/>
            <person name="Kaneko T."/>
            <person name="Yamada M."/>
            <person name="Tabata S."/>
            <person name="Kupfer D.M."/>
            <person name="Najar F.Z."/>
            <person name="Wiley G.B."/>
            <person name="Roe B."/>
            <person name="Binnewies T.T."/>
            <person name="Ussery D.W."/>
            <person name="D'Haeze W."/>
            <person name="Herder J.D."/>
            <person name="Gevers D."/>
            <person name="Vereecke D."/>
            <person name="Holsters M."/>
            <person name="Oyaizu H."/>
        </authorList>
    </citation>
    <scope>NUCLEOTIDE SEQUENCE [LARGE SCALE GENOMIC DNA]</scope>
    <source>
        <strain evidence="2">ATCC 43989 / DSM 5975 / JCM 20966 / LMG 6465 / NBRC 14845 / NCIMB 13405 / ORS 571</strain>
    </source>
</reference>
<evidence type="ECO:0000313" key="2">
    <source>
        <dbReference type="Proteomes" id="UP000000270"/>
    </source>
</evidence>
<dbReference type="InterPro" id="IPR032349">
    <property type="entry name" value="DUF4865"/>
</dbReference>
<evidence type="ECO:0008006" key="3">
    <source>
        <dbReference type="Google" id="ProtNLM"/>
    </source>
</evidence>
<reference evidence="1 2" key="1">
    <citation type="journal article" date="2007" name="Appl. Environ. Microbiol.">
        <title>Rhizobial factors required for stem nodule maturation and maintenance in Sesbania rostrata-Azorhizobium caulinodans ORS571 symbiosis.</title>
        <authorList>
            <person name="Suzuki S."/>
            <person name="Aono T."/>
            <person name="Lee KB."/>
            <person name="Suzuki T."/>
            <person name="Liu CT."/>
            <person name="Miwa H."/>
            <person name="Wakao S."/>
            <person name="Iki T."/>
            <person name="Oyaizu H."/>
        </authorList>
    </citation>
    <scope>NUCLEOTIDE SEQUENCE [LARGE SCALE GENOMIC DNA]</scope>
    <source>
        <strain evidence="2">ATCC 43989 / DSM 5975 / JCM 20966 / LMG 6465 / NBRC 14845 / NCIMB 13405 / ORS 571</strain>
    </source>
</reference>
<reference evidence="1 2" key="4">
    <citation type="journal article" date="2009" name="Appl. Environ. Microbiol.">
        <title>Comparative genome-wide transcriptional profiling of Azorhizobium caulinodans ORS571 grown under free-living and symbiotic conditions.</title>
        <authorList>
            <person name="Tsukada S."/>
            <person name="Aono T."/>
            <person name="Akiba N."/>
            <person name="Lee KB."/>
            <person name="Liu CT."/>
            <person name="Toyazaki H."/>
            <person name="Oyaizu H."/>
        </authorList>
    </citation>
    <scope>NUCLEOTIDE SEQUENCE [LARGE SCALE GENOMIC DNA]</scope>
    <source>
        <strain evidence="2">ATCC 43989 / DSM 5975 / JCM 20966 / LMG 6465 / NBRC 14845 / NCIMB 13405 / ORS 571</strain>
    </source>
</reference>
<dbReference type="RefSeq" id="WP_012172223.1">
    <property type="nucleotide sequence ID" value="NC_009937.1"/>
</dbReference>
<evidence type="ECO:0000313" key="1">
    <source>
        <dbReference type="EMBL" id="BAF89698.1"/>
    </source>
</evidence>
<proteinExistence type="predicted"/>
<keyword evidence="2" id="KW-1185">Reference proteome</keyword>
<dbReference type="eggNOG" id="COG2329">
    <property type="taxonomic scope" value="Bacteria"/>
</dbReference>
<gene>
    <name evidence="1" type="ordered locus">AZC_3700</name>
</gene>
<name>A8IN40_AZOC5</name>
<dbReference type="HOGENOM" id="CLU_087283_0_0_5"/>
<dbReference type="AlphaFoldDB" id="A8IN40"/>
<dbReference type="Proteomes" id="UP000000270">
    <property type="component" value="Chromosome"/>
</dbReference>
<reference evidence="2" key="2">
    <citation type="submission" date="2007-04" db="EMBL/GenBank/DDBJ databases">
        <title>Complete genome sequence of the nitrogen-fixing bacterium Azorhizobium caulinodans ORS571.</title>
        <authorList>
            <person name="Lee K.B."/>
            <person name="Backer P.D."/>
            <person name="Aono T."/>
            <person name="Liu C.T."/>
            <person name="Suzuki S."/>
            <person name="Suzuki T."/>
            <person name="Kaneko T."/>
            <person name="Yamada M."/>
            <person name="Tabata S."/>
            <person name="Kupfer D.M."/>
            <person name="Najar F.Z."/>
            <person name="Wiley G.B."/>
            <person name="Roe B."/>
            <person name="Binnewies T."/>
            <person name="Ussery D."/>
            <person name="Vereecke D."/>
            <person name="Gevers D."/>
            <person name="Holsters M."/>
            <person name="Oyaizu H."/>
        </authorList>
    </citation>
    <scope>NUCLEOTIDE SEQUENCE [LARGE SCALE GENOMIC DNA]</scope>
    <source>
        <strain evidence="2">ATCC 43989 / DSM 5975 / JCM 20966 / LMG 6465 / NBRC 14845 / NCIMB 13405 / ORS 571</strain>
    </source>
</reference>
<dbReference type="KEGG" id="azc:AZC_3700"/>
<dbReference type="EMBL" id="AP009384">
    <property type="protein sequence ID" value="BAF89698.1"/>
    <property type="molecule type" value="Genomic_DNA"/>
</dbReference>
<sequence length="196" mass="21357">MIAMQYSIALPADYDMDIIERRIREKGPLLDGFPHLAFKAYLSARREGGAVPSHENLYAPFYLWAAPEGMDAFLTSPGFAGLARDFGWPMVRSWIVWQAQCAGALTDARFASRRIEAIAPHADLAALKRAACGAGEAAVREGALAAVCAFNPADWSLVHFRLWPTLPMTQQQDTQHYEVGHVSLPAPGHEAAGSGH</sequence>